<dbReference type="AlphaFoldDB" id="A0A179D210"/>
<name>A0A179D210_9BACT</name>
<evidence type="ECO:0000313" key="1">
    <source>
        <dbReference type="EMBL" id="OAQ19749.1"/>
    </source>
</evidence>
<comment type="caution">
    <text evidence="1">The sequence shown here is derived from an EMBL/GenBank/DDBJ whole genome shotgun (WGS) entry which is preliminary data.</text>
</comment>
<evidence type="ECO:0000313" key="2">
    <source>
        <dbReference type="Proteomes" id="UP000078390"/>
    </source>
</evidence>
<protein>
    <submittedName>
        <fullName evidence="1">Uncharacterized protein</fullName>
    </submittedName>
</protein>
<dbReference type="Proteomes" id="UP000078390">
    <property type="component" value="Unassembled WGS sequence"/>
</dbReference>
<dbReference type="EMBL" id="LWLG01000053">
    <property type="protein sequence ID" value="OAQ19749.1"/>
    <property type="molecule type" value="Genomic_DNA"/>
</dbReference>
<gene>
    <name evidence="1" type="ORF">TDIS_2159</name>
</gene>
<accession>A0A179D210</accession>
<proteinExistence type="predicted"/>
<organism evidence="1 2">
    <name type="scientific">Thermosulfurimonas dismutans</name>
    <dbReference type="NCBI Taxonomy" id="999894"/>
    <lineage>
        <taxon>Bacteria</taxon>
        <taxon>Pseudomonadati</taxon>
        <taxon>Thermodesulfobacteriota</taxon>
        <taxon>Thermodesulfobacteria</taxon>
        <taxon>Thermodesulfobacteriales</taxon>
        <taxon>Thermodesulfobacteriaceae</taxon>
        <taxon>Thermosulfurimonas</taxon>
    </lineage>
</organism>
<reference evidence="1 2" key="1">
    <citation type="submission" date="2016-04" db="EMBL/GenBank/DDBJ databases">
        <title>Genome analysis of Thermosulfurimonas dismutans, the first thermophilic sulfur-disproportionating bacterium of the phylum Thermodesulfobacteria.</title>
        <authorList>
            <person name="Mardanov A.V."/>
            <person name="Beletsky A.V."/>
            <person name="Kadnikov V.V."/>
            <person name="Slobodkin A.I."/>
            <person name="Ravin N.V."/>
        </authorList>
    </citation>
    <scope>NUCLEOTIDE SEQUENCE [LARGE SCALE GENOMIC DNA]</scope>
    <source>
        <strain evidence="1 2">S95</strain>
    </source>
</reference>
<sequence>METDEIEKPASFVKSFEPTYKEWKPNSGKRSRNFSYCFEPTYKEWKLGGLIGGGVSTQLWKL</sequence>
<keyword evidence="2" id="KW-1185">Reference proteome</keyword>